<dbReference type="Proteomes" id="UP000036061">
    <property type="component" value="Chromosome"/>
</dbReference>
<sequence>MARKIHGFTPEFSDWLKSNKVSVRKLQKNPESLGQYYQEWAKTSRRTRKEPRAPRVSNLNLDMDTLLNGVRIANEVFRTFQGTNGIGSMFRRFM</sequence>
<dbReference type="RefSeq" id="WP_048034649.1">
    <property type="nucleotide sequence ID" value="NZ_CP030117.1"/>
</dbReference>
<proteinExistence type="predicted"/>
<organism evidence="1 2">
    <name type="scientific">Brevibacillus brevis</name>
    <name type="common">Bacillus brevis</name>
    <dbReference type="NCBI Taxonomy" id="1393"/>
    <lineage>
        <taxon>Bacteria</taxon>
        <taxon>Bacillati</taxon>
        <taxon>Bacillota</taxon>
        <taxon>Bacilli</taxon>
        <taxon>Bacillales</taxon>
        <taxon>Paenibacillaceae</taxon>
        <taxon>Brevibacillus</taxon>
    </lineage>
</organism>
<evidence type="ECO:0000313" key="1">
    <source>
        <dbReference type="EMBL" id="AWX58164.1"/>
    </source>
</evidence>
<evidence type="ECO:0000313" key="2">
    <source>
        <dbReference type="Proteomes" id="UP000036061"/>
    </source>
</evidence>
<dbReference type="EMBL" id="CP030117">
    <property type="protein sequence ID" value="AWX58164.1"/>
    <property type="molecule type" value="Genomic_DNA"/>
</dbReference>
<gene>
    <name evidence="1" type="ORF">AB432_025360</name>
</gene>
<accession>A0A2Z4MNR5</accession>
<name>A0A2Z4MNR5_BREBE</name>
<protein>
    <submittedName>
        <fullName evidence="1">Uncharacterized protein</fullName>
    </submittedName>
</protein>
<dbReference type="AlphaFoldDB" id="A0A2Z4MNR5"/>
<reference evidence="1 2" key="1">
    <citation type="journal article" date="2015" name="Genome Announc.">
        <title>Draft Genome Sequence of Brevibacillus brevis DZQ7, a Plant Growth-Promoting Rhizobacterium with Broad-Spectrum Antimicrobial Activity.</title>
        <authorList>
            <person name="Hou Q."/>
            <person name="Wang C."/>
            <person name="Hou X."/>
            <person name="Xia Z."/>
            <person name="Ye J."/>
            <person name="Liu K."/>
            <person name="Liu H."/>
            <person name="Wang J."/>
            <person name="Guo H."/>
            <person name="Yu X."/>
            <person name="Yang Y."/>
            <person name="Du B."/>
            <person name="Ding Y."/>
        </authorList>
    </citation>
    <scope>NUCLEOTIDE SEQUENCE [LARGE SCALE GENOMIC DNA]</scope>
    <source>
        <strain evidence="1 2">DZQ7</strain>
    </source>
</reference>